<proteinExistence type="predicted"/>
<organism evidence="2 3">
    <name type="scientific">Piloderma croceum (strain F 1598)</name>
    <dbReference type="NCBI Taxonomy" id="765440"/>
    <lineage>
        <taxon>Eukaryota</taxon>
        <taxon>Fungi</taxon>
        <taxon>Dikarya</taxon>
        <taxon>Basidiomycota</taxon>
        <taxon>Agaricomycotina</taxon>
        <taxon>Agaricomycetes</taxon>
        <taxon>Agaricomycetidae</taxon>
        <taxon>Atheliales</taxon>
        <taxon>Atheliaceae</taxon>
        <taxon>Piloderma</taxon>
    </lineage>
</organism>
<evidence type="ECO:0000313" key="2">
    <source>
        <dbReference type="EMBL" id="KIM84789.1"/>
    </source>
</evidence>
<evidence type="ECO:0000256" key="1">
    <source>
        <dbReference type="SAM" id="MobiDB-lite"/>
    </source>
</evidence>
<dbReference type="AlphaFoldDB" id="A0A0C3FYQ6"/>
<keyword evidence="3" id="KW-1185">Reference proteome</keyword>
<evidence type="ECO:0000313" key="3">
    <source>
        <dbReference type="Proteomes" id="UP000054166"/>
    </source>
</evidence>
<name>A0A0C3FYQ6_PILCF</name>
<protein>
    <submittedName>
        <fullName evidence="2">Uncharacterized protein</fullName>
    </submittedName>
</protein>
<dbReference type="HOGENOM" id="CLU_1845839_0_0_1"/>
<accession>A0A0C3FYQ6</accession>
<reference evidence="3" key="2">
    <citation type="submission" date="2015-01" db="EMBL/GenBank/DDBJ databases">
        <title>Evolutionary Origins and Diversification of the Mycorrhizal Mutualists.</title>
        <authorList>
            <consortium name="DOE Joint Genome Institute"/>
            <consortium name="Mycorrhizal Genomics Consortium"/>
            <person name="Kohler A."/>
            <person name="Kuo A."/>
            <person name="Nagy L.G."/>
            <person name="Floudas D."/>
            <person name="Copeland A."/>
            <person name="Barry K.W."/>
            <person name="Cichocki N."/>
            <person name="Veneault-Fourrey C."/>
            <person name="LaButti K."/>
            <person name="Lindquist E.A."/>
            <person name="Lipzen A."/>
            <person name="Lundell T."/>
            <person name="Morin E."/>
            <person name="Murat C."/>
            <person name="Riley R."/>
            <person name="Ohm R."/>
            <person name="Sun H."/>
            <person name="Tunlid A."/>
            <person name="Henrissat B."/>
            <person name="Grigoriev I.V."/>
            <person name="Hibbett D.S."/>
            <person name="Martin F."/>
        </authorList>
    </citation>
    <scope>NUCLEOTIDE SEQUENCE [LARGE SCALE GENOMIC DNA]</scope>
    <source>
        <strain evidence="3">F 1598</strain>
    </source>
</reference>
<dbReference type="InParanoid" id="A0A0C3FYQ6"/>
<feature type="region of interest" description="Disordered" evidence="1">
    <location>
        <begin position="108"/>
        <end position="128"/>
    </location>
</feature>
<sequence length="139" mass="15903">MCFHHLKTRQRVWVLAKWWKAYGYPSRGTTGPTTRYMGTSRTVDELGKRDFVIAMDLNCCAFHWVPSPITLFKIFWPRKNACGHQVRIAEETCVTKYSSVVRSESNLVPTTTPEVVPSPLHPPATSSSNLRMSQLLHLR</sequence>
<feature type="compositionally biased region" description="Low complexity" evidence="1">
    <location>
        <begin position="108"/>
        <end position="117"/>
    </location>
</feature>
<reference evidence="2 3" key="1">
    <citation type="submission" date="2014-04" db="EMBL/GenBank/DDBJ databases">
        <authorList>
            <consortium name="DOE Joint Genome Institute"/>
            <person name="Kuo A."/>
            <person name="Tarkka M."/>
            <person name="Buscot F."/>
            <person name="Kohler A."/>
            <person name="Nagy L.G."/>
            <person name="Floudas D."/>
            <person name="Copeland A."/>
            <person name="Barry K.W."/>
            <person name="Cichocki N."/>
            <person name="Veneault-Fourrey C."/>
            <person name="LaButti K."/>
            <person name="Lindquist E.A."/>
            <person name="Lipzen A."/>
            <person name="Lundell T."/>
            <person name="Morin E."/>
            <person name="Murat C."/>
            <person name="Sun H."/>
            <person name="Tunlid A."/>
            <person name="Henrissat B."/>
            <person name="Grigoriev I.V."/>
            <person name="Hibbett D.S."/>
            <person name="Martin F."/>
            <person name="Nordberg H.P."/>
            <person name="Cantor M.N."/>
            <person name="Hua S.X."/>
        </authorList>
    </citation>
    <scope>NUCLEOTIDE SEQUENCE [LARGE SCALE GENOMIC DNA]</scope>
    <source>
        <strain evidence="2 3">F 1598</strain>
    </source>
</reference>
<dbReference type="Proteomes" id="UP000054166">
    <property type="component" value="Unassembled WGS sequence"/>
</dbReference>
<gene>
    <name evidence="2" type="ORF">PILCRDRAFT_817588</name>
</gene>
<dbReference type="EMBL" id="KN832986">
    <property type="protein sequence ID" value="KIM84789.1"/>
    <property type="molecule type" value="Genomic_DNA"/>
</dbReference>